<dbReference type="STRING" id="1173020.Cha6605_2212"/>
<sequence length="36" mass="4176">MKVMVMIGHGEVEVFSLQDRQDRNDRDLQGILSDRS</sequence>
<proteinExistence type="predicted"/>
<dbReference type="EMBL" id="CP003600">
    <property type="protein sequence ID" value="AFY93295.1"/>
    <property type="molecule type" value="Genomic_DNA"/>
</dbReference>
<reference evidence="1 2" key="1">
    <citation type="submission" date="2012-05" db="EMBL/GenBank/DDBJ databases">
        <title>Finished chromosome of genome of Chamaesiphon sp. PCC 6605.</title>
        <authorList>
            <consortium name="US DOE Joint Genome Institute"/>
            <person name="Gugger M."/>
            <person name="Coursin T."/>
            <person name="Rippka R."/>
            <person name="Tandeau De Marsac N."/>
            <person name="Huntemann M."/>
            <person name="Wei C.-L."/>
            <person name="Han J."/>
            <person name="Detter J.C."/>
            <person name="Han C."/>
            <person name="Tapia R."/>
            <person name="Chen A."/>
            <person name="Kyrpides N."/>
            <person name="Mavromatis K."/>
            <person name="Markowitz V."/>
            <person name="Szeto E."/>
            <person name="Ivanova N."/>
            <person name="Pagani I."/>
            <person name="Pati A."/>
            <person name="Goodwin L."/>
            <person name="Nordberg H.P."/>
            <person name="Cantor M.N."/>
            <person name="Hua S.X."/>
            <person name="Woyke T."/>
            <person name="Kerfeld C.A."/>
        </authorList>
    </citation>
    <scope>NUCLEOTIDE SEQUENCE [LARGE SCALE GENOMIC DNA]</scope>
    <source>
        <strain evidence="2">ATCC 27169 / PCC 6605</strain>
    </source>
</reference>
<organism evidence="1 2">
    <name type="scientific">Chamaesiphon minutus (strain ATCC 27169 / PCC 6605)</name>
    <dbReference type="NCBI Taxonomy" id="1173020"/>
    <lineage>
        <taxon>Bacteria</taxon>
        <taxon>Bacillati</taxon>
        <taxon>Cyanobacteriota</taxon>
        <taxon>Cyanophyceae</taxon>
        <taxon>Gomontiellales</taxon>
        <taxon>Chamaesiphonaceae</taxon>
        <taxon>Chamaesiphon</taxon>
    </lineage>
</organism>
<dbReference type="KEGG" id="cmp:Cha6605_2212"/>
<evidence type="ECO:0000313" key="2">
    <source>
        <dbReference type="Proteomes" id="UP000010366"/>
    </source>
</evidence>
<dbReference type="Proteomes" id="UP000010366">
    <property type="component" value="Chromosome"/>
</dbReference>
<evidence type="ECO:0000313" key="1">
    <source>
        <dbReference type="EMBL" id="AFY93295.1"/>
    </source>
</evidence>
<name>K9UER5_CHAP6</name>
<protein>
    <submittedName>
        <fullName evidence="1">Uncharacterized protein</fullName>
    </submittedName>
</protein>
<dbReference type="AlphaFoldDB" id="K9UER5"/>
<keyword evidence="2" id="KW-1185">Reference proteome</keyword>
<gene>
    <name evidence="1" type="ORF">Cha6605_2212</name>
</gene>
<dbReference type="HOGENOM" id="CLU_3355263_0_0_3"/>
<accession>K9UER5</accession>